<proteinExistence type="evidence at transcript level"/>
<reference evidence="1" key="1">
    <citation type="journal article" date="2007" name="PLoS Biol.">
        <title>Rate of evolution in brain-expressed genes in humans and other primates.</title>
        <authorList>
            <person name="Wang H.-Y."/>
            <person name="Chien H.-C."/>
            <person name="Osada N."/>
            <person name="Hashimoto K."/>
            <person name="Sugano S."/>
            <person name="Gojobori T."/>
            <person name="Chou C.-K."/>
            <person name="Tsai S.-F."/>
            <person name="Wu C.-I."/>
            <person name="Shen C.-K.J."/>
        </authorList>
    </citation>
    <scope>NUCLEOTIDE SEQUENCE</scope>
</reference>
<accession>I7GLX9</accession>
<dbReference type="AlphaFoldDB" id="I7GLX9"/>
<protein>
    <submittedName>
        <fullName evidence="1">Macaca fascicularis brain cDNA, clone: QflA-19807</fullName>
    </submittedName>
</protein>
<sequence>MGMRLNVIRKVTVLSN</sequence>
<organism evidence="1">
    <name type="scientific">Macaca fascicularis</name>
    <name type="common">Crab-eating macaque</name>
    <name type="synonym">Cynomolgus monkey</name>
    <dbReference type="NCBI Taxonomy" id="9541"/>
    <lineage>
        <taxon>Eukaryota</taxon>
        <taxon>Metazoa</taxon>
        <taxon>Chordata</taxon>
        <taxon>Craniata</taxon>
        <taxon>Vertebrata</taxon>
        <taxon>Euteleostomi</taxon>
        <taxon>Mammalia</taxon>
        <taxon>Eutheria</taxon>
        <taxon>Euarchontoglires</taxon>
        <taxon>Primates</taxon>
        <taxon>Haplorrhini</taxon>
        <taxon>Catarrhini</taxon>
        <taxon>Cercopithecidae</taxon>
        <taxon>Cercopithecinae</taxon>
        <taxon>Macaca</taxon>
    </lineage>
</organism>
<evidence type="ECO:0000313" key="1">
    <source>
        <dbReference type="EMBL" id="BAE89905.1"/>
    </source>
</evidence>
<name>I7GLX9_MACFA</name>
<dbReference type="EMBL" id="AB172843">
    <property type="protein sequence ID" value="BAE89905.1"/>
    <property type="molecule type" value="mRNA"/>
</dbReference>